<keyword evidence="9" id="KW-0482">Metalloprotease</keyword>
<comment type="cofactor">
    <cofactor evidence="1">
        <name>Co(2+)</name>
        <dbReference type="ChEBI" id="CHEBI:48828"/>
    </cofactor>
</comment>
<dbReference type="PANTHER" id="PTHR34448">
    <property type="entry name" value="AMINOPEPTIDASE"/>
    <property type="match status" value="1"/>
</dbReference>
<comment type="similarity">
    <text evidence="4">Belongs to the peptidase M29 family.</text>
</comment>
<keyword evidence="7" id="KW-0479">Metal-binding</keyword>
<evidence type="ECO:0000256" key="7">
    <source>
        <dbReference type="ARBA" id="ARBA00022723"/>
    </source>
</evidence>
<organism evidence="10 11">
    <name type="scientific">Paenibacillus filicis</name>
    <dbReference type="NCBI Taxonomy" id="669464"/>
    <lineage>
        <taxon>Bacteria</taxon>
        <taxon>Bacillati</taxon>
        <taxon>Bacillota</taxon>
        <taxon>Bacilli</taxon>
        <taxon>Bacillales</taxon>
        <taxon>Paenibacillaceae</taxon>
        <taxon>Paenibacillus</taxon>
    </lineage>
</organism>
<evidence type="ECO:0000256" key="8">
    <source>
        <dbReference type="ARBA" id="ARBA00022801"/>
    </source>
</evidence>
<dbReference type="Gene3D" id="3.40.1830.10">
    <property type="entry name" value="Thermophilic metalloprotease (M29)"/>
    <property type="match status" value="1"/>
</dbReference>
<accession>A0ABU9DF82</accession>
<evidence type="ECO:0000256" key="1">
    <source>
        <dbReference type="ARBA" id="ARBA00001941"/>
    </source>
</evidence>
<evidence type="ECO:0000313" key="11">
    <source>
        <dbReference type="Proteomes" id="UP001469365"/>
    </source>
</evidence>
<evidence type="ECO:0000256" key="9">
    <source>
        <dbReference type="ARBA" id="ARBA00023049"/>
    </source>
</evidence>
<comment type="caution">
    <text evidence="10">The sequence shown here is derived from an EMBL/GenBank/DDBJ whole genome shotgun (WGS) entry which is preliminary data.</text>
</comment>
<dbReference type="PRINTS" id="PR00919">
    <property type="entry name" value="THERMOPTASE"/>
</dbReference>
<dbReference type="SUPFAM" id="SSF144052">
    <property type="entry name" value="Thermophilic metalloprotease-like"/>
    <property type="match status" value="1"/>
</dbReference>
<keyword evidence="6" id="KW-0645">Protease</keyword>
<dbReference type="InterPro" id="IPR000787">
    <property type="entry name" value="Peptidase_M29"/>
</dbReference>
<keyword evidence="5 10" id="KW-0031">Aminopeptidase</keyword>
<comment type="cofactor">
    <cofactor evidence="3">
        <name>Zn(2+)</name>
        <dbReference type="ChEBI" id="CHEBI:29105"/>
    </cofactor>
</comment>
<dbReference type="InterPro" id="IPR052170">
    <property type="entry name" value="M29_Exopeptidase"/>
</dbReference>
<evidence type="ECO:0000313" key="10">
    <source>
        <dbReference type="EMBL" id="MEK8127535.1"/>
    </source>
</evidence>
<evidence type="ECO:0000256" key="3">
    <source>
        <dbReference type="ARBA" id="ARBA00001947"/>
    </source>
</evidence>
<dbReference type="Pfam" id="PF02073">
    <property type="entry name" value="Peptidase_M29"/>
    <property type="match status" value="1"/>
</dbReference>
<evidence type="ECO:0000256" key="6">
    <source>
        <dbReference type="ARBA" id="ARBA00022670"/>
    </source>
</evidence>
<sequence>MNTNIIRAGDLRLNPSMLTAIERYAELAVSVGINVQPGQTLVIQASIYNADFVRLIARKAYEAGAKNVHVEWDDDELKRMKYKMAPDEAFDEFPAWKAQGYTDMASNDAAFLTVYSPAPDLLQGVKPERLAAASKAYGTAMRPYRAMMQAGQISWAIVSAPSPAWARKVFPDAEGEEAERLLWDHLLQAARAYEADPLEAWRLHLGRLRSHVERMNGKRYTRLIYRSPGTELTVDLPADHQWVAGGVHNAKGTFFVPNIPTEELFTLPHRDSANGTVSSTKPLNWNGQVIDKFTLTFKDGVVTSCTAETGLEALQRLIATDAGAARLGEVALVPQDSPIANMNVLFYNTGLDENASCHLALGNAYPLCIEGGSSMSREELDARGANSSVAHVDFMIGTDQLDIDGVLPDGSVEPIFRQGNWA</sequence>
<dbReference type="PANTHER" id="PTHR34448:SF3">
    <property type="entry name" value="AMINOPEPTIDASE AMPS"/>
    <property type="match status" value="1"/>
</dbReference>
<proteinExistence type="inferred from homology"/>
<evidence type="ECO:0000256" key="5">
    <source>
        <dbReference type="ARBA" id="ARBA00022438"/>
    </source>
</evidence>
<gene>
    <name evidence="10" type="ORF">WMW72_06355</name>
</gene>
<evidence type="ECO:0000256" key="4">
    <source>
        <dbReference type="ARBA" id="ARBA00008236"/>
    </source>
</evidence>
<reference evidence="10 11" key="1">
    <citation type="submission" date="2024-04" db="EMBL/GenBank/DDBJ databases">
        <title>draft genome sequnece of Paenibacillus filicis.</title>
        <authorList>
            <person name="Kim D.-U."/>
        </authorList>
    </citation>
    <scope>NUCLEOTIDE SEQUENCE [LARGE SCALE GENOMIC DNA]</scope>
    <source>
        <strain evidence="10 11">KACC14197</strain>
    </source>
</reference>
<keyword evidence="8" id="KW-0378">Hydrolase</keyword>
<comment type="cofactor">
    <cofactor evidence="2">
        <name>Mg(2+)</name>
        <dbReference type="ChEBI" id="CHEBI:18420"/>
    </cofactor>
</comment>
<dbReference type="Proteomes" id="UP001469365">
    <property type="component" value="Unassembled WGS sequence"/>
</dbReference>
<evidence type="ECO:0000256" key="2">
    <source>
        <dbReference type="ARBA" id="ARBA00001946"/>
    </source>
</evidence>
<dbReference type="EMBL" id="JBBPCC010000003">
    <property type="protein sequence ID" value="MEK8127535.1"/>
    <property type="molecule type" value="Genomic_DNA"/>
</dbReference>
<dbReference type="InterPro" id="IPR035097">
    <property type="entry name" value="M29_N-terminal"/>
</dbReference>
<name>A0ABU9DF82_9BACL</name>
<protein>
    <submittedName>
        <fullName evidence="10">Aminopeptidase</fullName>
    </submittedName>
</protein>
<keyword evidence="11" id="KW-1185">Reference proteome</keyword>
<dbReference type="GO" id="GO:0004177">
    <property type="term" value="F:aminopeptidase activity"/>
    <property type="evidence" value="ECO:0007669"/>
    <property type="project" value="UniProtKB-KW"/>
</dbReference>